<feature type="compositionally biased region" description="Acidic residues" evidence="1">
    <location>
        <begin position="118"/>
        <end position="135"/>
    </location>
</feature>
<dbReference type="InterPro" id="IPR023393">
    <property type="entry name" value="START-like_dom_sf"/>
</dbReference>
<dbReference type="SUPFAM" id="SSF55961">
    <property type="entry name" value="Bet v1-like"/>
    <property type="match status" value="1"/>
</dbReference>
<dbReference type="Pfam" id="PF10604">
    <property type="entry name" value="Polyketide_cyc2"/>
    <property type="match status" value="1"/>
</dbReference>
<dbReference type="AlphaFoldDB" id="A0A6J4M1T7"/>
<dbReference type="EMBL" id="CADCTR010002352">
    <property type="protein sequence ID" value="CAA9347945.1"/>
    <property type="molecule type" value="Genomic_DNA"/>
</dbReference>
<dbReference type="Gene3D" id="3.30.530.20">
    <property type="match status" value="1"/>
</dbReference>
<accession>A0A6J4M1T7</accession>
<dbReference type="InterPro" id="IPR019587">
    <property type="entry name" value="Polyketide_cyclase/dehydratase"/>
</dbReference>
<protein>
    <recommendedName>
        <fullName evidence="3">Coenzyme Q-binding protein COQ10 START domain-containing protein</fullName>
    </recommendedName>
</protein>
<sequence length="159" mass="17765">MQEYEQNKAIQAPAGAVFAWLSDTNNLPHYLPPVKESSVEGLSAPGIPGQRIRLKVEIPDRYETESEGYFSVDNDARRMEWGAEMGRDYSGWLIVDELGEAESNVTVHLSFGPRSVEEEIQEDSEGNSDPLEEGIEATLESIRRQIEEASGKLEPPRTD</sequence>
<evidence type="ECO:0000313" key="2">
    <source>
        <dbReference type="EMBL" id="CAA9347945.1"/>
    </source>
</evidence>
<proteinExistence type="predicted"/>
<gene>
    <name evidence="2" type="ORF">AVDCRST_MAG93-6986</name>
</gene>
<feature type="region of interest" description="Disordered" evidence="1">
    <location>
        <begin position="117"/>
        <end position="137"/>
    </location>
</feature>
<reference evidence="2" key="1">
    <citation type="submission" date="2020-02" db="EMBL/GenBank/DDBJ databases">
        <authorList>
            <person name="Meier V. D."/>
        </authorList>
    </citation>
    <scope>NUCLEOTIDE SEQUENCE</scope>
    <source>
        <strain evidence="2">AVDCRST_MAG93</strain>
    </source>
</reference>
<name>A0A6J4M1T7_9CHLR</name>
<evidence type="ECO:0000256" key="1">
    <source>
        <dbReference type="SAM" id="MobiDB-lite"/>
    </source>
</evidence>
<organism evidence="2">
    <name type="scientific">uncultured Chloroflexia bacterium</name>
    <dbReference type="NCBI Taxonomy" id="1672391"/>
    <lineage>
        <taxon>Bacteria</taxon>
        <taxon>Bacillati</taxon>
        <taxon>Chloroflexota</taxon>
        <taxon>Chloroflexia</taxon>
        <taxon>environmental samples</taxon>
    </lineage>
</organism>
<evidence type="ECO:0008006" key="3">
    <source>
        <dbReference type="Google" id="ProtNLM"/>
    </source>
</evidence>